<dbReference type="AlphaFoldDB" id="A0A9P6G3S7"/>
<protein>
    <submittedName>
        <fullName evidence="2">Uncharacterized protein</fullName>
    </submittedName>
</protein>
<reference evidence="2" key="1">
    <citation type="journal article" date="2020" name="Mol. Plant Microbe Interact.">
        <title>Genome Sequence of the Biocontrol Agent Coniothyrium minitans strain Conio (IMI 134523).</title>
        <authorList>
            <person name="Patel D."/>
            <person name="Shittu T.A."/>
            <person name="Baroncelli R."/>
            <person name="Muthumeenakshi S."/>
            <person name="Osborne T.H."/>
            <person name="Janganan T.K."/>
            <person name="Sreenivasaprasad S."/>
        </authorList>
    </citation>
    <scope>NUCLEOTIDE SEQUENCE</scope>
    <source>
        <strain evidence="2">Conio</strain>
    </source>
</reference>
<feature type="compositionally biased region" description="Basic and acidic residues" evidence="1">
    <location>
        <begin position="35"/>
        <end position="47"/>
    </location>
</feature>
<dbReference type="Proteomes" id="UP000756921">
    <property type="component" value="Unassembled WGS sequence"/>
</dbReference>
<dbReference type="EMBL" id="WJXW01000019">
    <property type="protein sequence ID" value="KAF9728552.1"/>
    <property type="molecule type" value="Genomic_DNA"/>
</dbReference>
<sequence>MPLLQTNTLSTSGGITGASLTPTPASPPPSLRNSSYREDLKSRDHRAVPGRARGSMGESSNLNGMLLRADLHQSFDADALMQKLVGIDRRCLFARVTWAVLSLLHDFLSIRRLASNNLLVRMKGGELKEIAPGMFQQFSRWRSRNRSSTKRPRLEALEEDDGSGQDKFPRIP</sequence>
<accession>A0A9P6G3S7</accession>
<dbReference type="OrthoDB" id="3796682at2759"/>
<evidence type="ECO:0000256" key="1">
    <source>
        <dbReference type="SAM" id="MobiDB-lite"/>
    </source>
</evidence>
<comment type="caution">
    <text evidence="2">The sequence shown here is derived from an EMBL/GenBank/DDBJ whole genome shotgun (WGS) entry which is preliminary data.</text>
</comment>
<keyword evidence="3" id="KW-1185">Reference proteome</keyword>
<feature type="compositionally biased region" description="Basic residues" evidence="1">
    <location>
        <begin position="141"/>
        <end position="151"/>
    </location>
</feature>
<feature type="region of interest" description="Disordered" evidence="1">
    <location>
        <begin position="141"/>
        <end position="172"/>
    </location>
</feature>
<evidence type="ECO:0000313" key="3">
    <source>
        <dbReference type="Proteomes" id="UP000756921"/>
    </source>
</evidence>
<feature type="region of interest" description="Disordered" evidence="1">
    <location>
        <begin position="1"/>
        <end position="59"/>
    </location>
</feature>
<proteinExistence type="predicted"/>
<feature type="compositionally biased region" description="Polar residues" evidence="1">
    <location>
        <begin position="1"/>
        <end position="13"/>
    </location>
</feature>
<evidence type="ECO:0000313" key="2">
    <source>
        <dbReference type="EMBL" id="KAF9728552.1"/>
    </source>
</evidence>
<gene>
    <name evidence="2" type="ORF">PMIN01_13380</name>
</gene>
<name>A0A9P6G3S7_9PLEO</name>
<organism evidence="2 3">
    <name type="scientific">Paraphaeosphaeria minitans</name>
    <dbReference type="NCBI Taxonomy" id="565426"/>
    <lineage>
        <taxon>Eukaryota</taxon>
        <taxon>Fungi</taxon>
        <taxon>Dikarya</taxon>
        <taxon>Ascomycota</taxon>
        <taxon>Pezizomycotina</taxon>
        <taxon>Dothideomycetes</taxon>
        <taxon>Pleosporomycetidae</taxon>
        <taxon>Pleosporales</taxon>
        <taxon>Massarineae</taxon>
        <taxon>Didymosphaeriaceae</taxon>
        <taxon>Paraphaeosphaeria</taxon>
    </lineage>
</organism>